<gene>
    <name evidence="2" type="ORF">A2W57_01120</name>
</gene>
<dbReference type="Proteomes" id="UP000178276">
    <property type="component" value="Unassembled WGS sequence"/>
</dbReference>
<dbReference type="InterPro" id="IPR000551">
    <property type="entry name" value="MerR-type_HTH_dom"/>
</dbReference>
<protein>
    <recommendedName>
        <fullName evidence="1">HTH merR-type domain-containing protein</fullName>
    </recommendedName>
</protein>
<dbReference type="Pfam" id="PF00376">
    <property type="entry name" value="MerR"/>
    <property type="match status" value="1"/>
</dbReference>
<dbReference type="PROSITE" id="PS50937">
    <property type="entry name" value="HTH_MERR_2"/>
    <property type="match status" value="1"/>
</dbReference>
<dbReference type="SMART" id="SM00422">
    <property type="entry name" value="HTH_MERR"/>
    <property type="match status" value="1"/>
</dbReference>
<dbReference type="STRING" id="1798331.A2W57_01120"/>
<dbReference type="SUPFAM" id="SSF46955">
    <property type="entry name" value="Putative DNA-binding domain"/>
    <property type="match status" value="1"/>
</dbReference>
<dbReference type="GO" id="GO:0003677">
    <property type="term" value="F:DNA binding"/>
    <property type="evidence" value="ECO:0007669"/>
    <property type="project" value="InterPro"/>
</dbReference>
<feature type="domain" description="HTH merR-type" evidence="1">
    <location>
        <begin position="9"/>
        <end position="60"/>
    </location>
</feature>
<accession>A0A1F5WCV8</accession>
<evidence type="ECO:0000259" key="1">
    <source>
        <dbReference type="PROSITE" id="PS50937"/>
    </source>
</evidence>
<name>A0A1F5WCV8_9BACT</name>
<comment type="caution">
    <text evidence="2">The sequence shown here is derived from an EMBL/GenBank/DDBJ whole genome shotgun (WGS) entry which is preliminary data.</text>
</comment>
<evidence type="ECO:0000313" key="3">
    <source>
        <dbReference type="Proteomes" id="UP000178276"/>
    </source>
</evidence>
<evidence type="ECO:0000313" key="2">
    <source>
        <dbReference type="EMBL" id="OGF73456.1"/>
    </source>
</evidence>
<dbReference type="Gene3D" id="1.10.1660.10">
    <property type="match status" value="1"/>
</dbReference>
<dbReference type="CDD" id="cd00592">
    <property type="entry name" value="HTH_MerR-like"/>
    <property type="match status" value="1"/>
</dbReference>
<dbReference type="EMBL" id="MFHJ01000040">
    <property type="protein sequence ID" value="OGF73456.1"/>
    <property type="molecule type" value="Genomic_DNA"/>
</dbReference>
<dbReference type="GO" id="GO:0006355">
    <property type="term" value="P:regulation of DNA-templated transcription"/>
    <property type="evidence" value="ECO:0007669"/>
    <property type="project" value="InterPro"/>
</dbReference>
<reference evidence="2 3" key="1">
    <citation type="journal article" date="2016" name="Nat. Commun.">
        <title>Thousands of microbial genomes shed light on interconnected biogeochemical processes in an aquifer system.</title>
        <authorList>
            <person name="Anantharaman K."/>
            <person name="Brown C.T."/>
            <person name="Hug L.A."/>
            <person name="Sharon I."/>
            <person name="Castelle C.J."/>
            <person name="Probst A.J."/>
            <person name="Thomas B.C."/>
            <person name="Singh A."/>
            <person name="Wilkins M.J."/>
            <person name="Karaoz U."/>
            <person name="Brodie E.L."/>
            <person name="Williams K.H."/>
            <person name="Hubbard S.S."/>
            <person name="Banfield J.F."/>
        </authorList>
    </citation>
    <scope>NUCLEOTIDE SEQUENCE [LARGE SCALE GENOMIC DNA]</scope>
</reference>
<proteinExistence type="predicted"/>
<dbReference type="AlphaFoldDB" id="A0A1F5WCV8"/>
<sequence>MLKKVSSVYLKIKDAAVFLGVSPETLRFWEKNKKLSCARDPRNNYRLYKISVLQKFREIRKRKYNKSKKS</sequence>
<dbReference type="InterPro" id="IPR009061">
    <property type="entry name" value="DNA-bd_dom_put_sf"/>
</dbReference>
<organism evidence="2 3">
    <name type="scientific">Candidatus Giovannonibacteria bacterium RIFCSPHIGHO2_02_43_16</name>
    <dbReference type="NCBI Taxonomy" id="1798331"/>
    <lineage>
        <taxon>Bacteria</taxon>
        <taxon>Candidatus Giovannoniibacteriota</taxon>
    </lineage>
</organism>